<dbReference type="InterPro" id="IPR037185">
    <property type="entry name" value="EmrE-like"/>
</dbReference>
<gene>
    <name evidence="4" type="ORF">SAMN05443428_106117</name>
</gene>
<evidence type="ECO:0000259" key="3">
    <source>
        <dbReference type="Pfam" id="PF00892"/>
    </source>
</evidence>
<feature type="transmembrane region" description="Helical" evidence="2">
    <location>
        <begin position="242"/>
        <end position="262"/>
    </location>
</feature>
<feature type="transmembrane region" description="Helical" evidence="2">
    <location>
        <begin position="36"/>
        <end position="54"/>
    </location>
</feature>
<dbReference type="Proteomes" id="UP000190105">
    <property type="component" value="Unassembled WGS sequence"/>
</dbReference>
<dbReference type="STRING" id="1147123.SAMN05443428_106117"/>
<feature type="transmembrane region" description="Helical" evidence="2">
    <location>
        <begin position="66"/>
        <end position="89"/>
    </location>
</feature>
<dbReference type="PANTHER" id="PTHR22911:SF137">
    <property type="entry name" value="SOLUTE CARRIER FAMILY 35 MEMBER G2-RELATED"/>
    <property type="match status" value="1"/>
</dbReference>
<keyword evidence="5" id="KW-1185">Reference proteome</keyword>
<feature type="domain" description="EamA" evidence="3">
    <location>
        <begin position="152"/>
        <end position="284"/>
    </location>
</feature>
<protein>
    <submittedName>
        <fullName evidence="4">Threonine/homoserine efflux transporter RhtA</fullName>
    </submittedName>
</protein>
<evidence type="ECO:0000256" key="2">
    <source>
        <dbReference type="SAM" id="Phobius"/>
    </source>
</evidence>
<evidence type="ECO:0000256" key="1">
    <source>
        <dbReference type="ARBA" id="ARBA00007362"/>
    </source>
</evidence>
<keyword evidence="2" id="KW-0472">Membrane</keyword>
<organism evidence="4 5">
    <name type="scientific">Caloramator quimbayensis</name>
    <dbReference type="NCBI Taxonomy" id="1147123"/>
    <lineage>
        <taxon>Bacteria</taxon>
        <taxon>Bacillati</taxon>
        <taxon>Bacillota</taxon>
        <taxon>Clostridia</taxon>
        <taxon>Eubacteriales</taxon>
        <taxon>Clostridiaceae</taxon>
        <taxon>Caloramator</taxon>
    </lineage>
</organism>
<proteinExistence type="inferred from homology"/>
<dbReference type="GO" id="GO:0016020">
    <property type="term" value="C:membrane"/>
    <property type="evidence" value="ECO:0007669"/>
    <property type="project" value="InterPro"/>
</dbReference>
<keyword evidence="2" id="KW-1133">Transmembrane helix</keyword>
<feature type="domain" description="EamA" evidence="3">
    <location>
        <begin position="4"/>
        <end position="139"/>
    </location>
</feature>
<dbReference type="OrthoDB" id="1894884at2"/>
<feature type="transmembrane region" description="Helical" evidence="2">
    <location>
        <begin position="125"/>
        <end position="143"/>
    </location>
</feature>
<dbReference type="EMBL" id="FUYH01000006">
    <property type="protein sequence ID" value="SKA85128.1"/>
    <property type="molecule type" value="Genomic_DNA"/>
</dbReference>
<keyword evidence="2" id="KW-0812">Transmembrane</keyword>
<dbReference type="AlphaFoldDB" id="A0A1T4X7P1"/>
<dbReference type="InterPro" id="IPR000620">
    <property type="entry name" value="EamA_dom"/>
</dbReference>
<comment type="similarity">
    <text evidence="1">Belongs to the EamA transporter family.</text>
</comment>
<reference evidence="5" key="1">
    <citation type="submission" date="2017-02" db="EMBL/GenBank/DDBJ databases">
        <authorList>
            <person name="Varghese N."/>
            <person name="Submissions S."/>
        </authorList>
    </citation>
    <scope>NUCLEOTIDE SEQUENCE [LARGE SCALE GENOMIC DNA]</scope>
    <source>
        <strain evidence="5">USBA 833</strain>
    </source>
</reference>
<dbReference type="RefSeq" id="WP_078696107.1">
    <property type="nucleotide sequence ID" value="NZ_FUYH01000006.1"/>
</dbReference>
<name>A0A1T4X7P1_9CLOT</name>
<feature type="transmembrane region" description="Helical" evidence="2">
    <location>
        <begin position="214"/>
        <end position="235"/>
    </location>
</feature>
<feature type="transmembrane region" description="Helical" evidence="2">
    <location>
        <begin position="268"/>
        <end position="285"/>
    </location>
</feature>
<feature type="transmembrane region" description="Helical" evidence="2">
    <location>
        <begin position="183"/>
        <end position="202"/>
    </location>
</feature>
<feature type="transmembrane region" description="Helical" evidence="2">
    <location>
        <begin position="95"/>
        <end position="116"/>
    </location>
</feature>
<accession>A0A1T4X7P1</accession>
<evidence type="ECO:0000313" key="4">
    <source>
        <dbReference type="EMBL" id="SKA85128.1"/>
    </source>
</evidence>
<sequence length="290" mass="32432">MKLKGYLFAIVSAIFFGTSGIFVKNGYSDNFTPTDILMLQYIIAGIILLFICIIKYKQELKISKEMLKKLIIQGAFANTLMTVFFYSSFKYLDVSIATMLLYTYPAMVAAFSFIFLKDKITKSKAIAILGTFTGCIMVLNISSNNLKNISLTGISFGILSAVFYTFMNIYAKKIVEDIHPVVITFYTTLFSLIVLIIFNFNFILKLPYISNASILNAGLLAFFCEIIPLTLLYAAIKYIGPVSTSIIGTLELPSAALLSYIFLNEKLSMLQIIGIVIVIYCVIILKKEED</sequence>
<feature type="transmembrane region" description="Helical" evidence="2">
    <location>
        <begin position="149"/>
        <end position="171"/>
    </location>
</feature>
<dbReference type="SUPFAM" id="SSF103481">
    <property type="entry name" value="Multidrug resistance efflux transporter EmrE"/>
    <property type="match status" value="2"/>
</dbReference>
<evidence type="ECO:0000313" key="5">
    <source>
        <dbReference type="Proteomes" id="UP000190105"/>
    </source>
</evidence>
<dbReference type="Pfam" id="PF00892">
    <property type="entry name" value="EamA"/>
    <property type="match status" value="2"/>
</dbReference>
<dbReference type="PANTHER" id="PTHR22911">
    <property type="entry name" value="ACYL-MALONYL CONDENSING ENZYME-RELATED"/>
    <property type="match status" value="1"/>
</dbReference>